<evidence type="ECO:0000256" key="1">
    <source>
        <dbReference type="SAM" id="MobiDB-lite"/>
    </source>
</evidence>
<keyword evidence="2" id="KW-1185">Reference proteome</keyword>
<name>A0A9C5Z7M9_9MUSC</name>
<keyword evidence="3" id="KW-0472">Membrane</keyword>
<feature type="region of interest" description="Disordered" evidence="1">
    <location>
        <begin position="1"/>
        <end position="21"/>
    </location>
</feature>
<accession>A0A9C5Z7M9</accession>
<sequence>MVLSFQVPRSTVTTSSSAPPSFCSPTTAAKATVPKSTAAALSSVPSSFGPPTTAATATASIIVGRSGVLKPPDNCQTTFNALSTPPAATIAIVTPPLSTHSHSNRSINAKNFITHQNSRIYNNNNHNLAKHQEQPAQLQQQLQQQQEYNYNNSSNNQKTTFLTTNTSNSYPHH</sequence>
<feature type="region of interest" description="Disordered" evidence="1">
    <location>
        <begin position="151"/>
        <end position="173"/>
    </location>
</feature>
<evidence type="ECO:0000313" key="3">
    <source>
        <dbReference type="RefSeq" id="XP_037896700.1"/>
    </source>
</evidence>
<gene>
    <name evidence="3" type="primary">LOC119641881</name>
</gene>
<dbReference type="KEGG" id="gfs:119641881"/>
<proteinExistence type="predicted"/>
<reference evidence="3" key="1">
    <citation type="submission" date="2025-08" db="UniProtKB">
        <authorList>
            <consortium name="RefSeq"/>
        </authorList>
    </citation>
    <scope>IDENTIFICATION</scope>
    <source>
        <tissue evidence="3">Whole body pupa</tissue>
    </source>
</reference>
<keyword evidence="3" id="KW-0812">Transmembrane</keyword>
<dbReference type="Proteomes" id="UP000092443">
    <property type="component" value="Unplaced"/>
</dbReference>
<feature type="compositionally biased region" description="Polar residues" evidence="1">
    <location>
        <begin position="158"/>
        <end position="173"/>
    </location>
</feature>
<protein>
    <submittedName>
        <fullName evidence="3">Uncharacterized transmembrane protein DDB_G0293652</fullName>
    </submittedName>
</protein>
<feature type="compositionally biased region" description="Low complexity" evidence="1">
    <location>
        <begin position="8"/>
        <end position="21"/>
    </location>
</feature>
<dbReference type="RefSeq" id="XP_037896700.1">
    <property type="nucleotide sequence ID" value="XM_038040772.1"/>
</dbReference>
<organism evidence="2 3">
    <name type="scientific">Glossina fuscipes</name>
    <dbReference type="NCBI Taxonomy" id="7396"/>
    <lineage>
        <taxon>Eukaryota</taxon>
        <taxon>Metazoa</taxon>
        <taxon>Ecdysozoa</taxon>
        <taxon>Arthropoda</taxon>
        <taxon>Hexapoda</taxon>
        <taxon>Insecta</taxon>
        <taxon>Pterygota</taxon>
        <taxon>Neoptera</taxon>
        <taxon>Endopterygota</taxon>
        <taxon>Diptera</taxon>
        <taxon>Brachycera</taxon>
        <taxon>Muscomorpha</taxon>
        <taxon>Hippoboscoidea</taxon>
        <taxon>Glossinidae</taxon>
        <taxon>Glossina</taxon>
    </lineage>
</organism>
<dbReference type="GeneID" id="119641881"/>
<evidence type="ECO:0000313" key="2">
    <source>
        <dbReference type="Proteomes" id="UP000092443"/>
    </source>
</evidence>
<dbReference type="AlphaFoldDB" id="A0A9C5Z7M9"/>